<accession>U6GXL0</accession>
<protein>
    <submittedName>
        <fullName evidence="2">Uncharacterized protein</fullName>
    </submittedName>
</protein>
<feature type="region of interest" description="Disordered" evidence="1">
    <location>
        <begin position="1"/>
        <end position="33"/>
    </location>
</feature>
<reference evidence="2" key="1">
    <citation type="submission" date="2013-10" db="EMBL/GenBank/DDBJ databases">
        <title>Genomic analysis of the causative agents of coccidiosis in chickens.</title>
        <authorList>
            <person name="Reid A.J."/>
            <person name="Blake D."/>
            <person name="Billington K."/>
            <person name="Browne H."/>
            <person name="Dunn M."/>
            <person name="Hung S."/>
            <person name="Kawahara F."/>
            <person name="Miranda-Saavedra D."/>
            <person name="Mourier T."/>
            <person name="Nagra H."/>
            <person name="Otto T.D."/>
            <person name="Rawlings N."/>
            <person name="Sanchez A."/>
            <person name="Sanders M."/>
            <person name="Subramaniam C."/>
            <person name="Tay Y."/>
            <person name="Dear P."/>
            <person name="Doerig C."/>
            <person name="Gruber A."/>
            <person name="Parkinson J."/>
            <person name="Shirley M."/>
            <person name="Wan K.L."/>
            <person name="Berriman M."/>
            <person name="Tomley F."/>
            <person name="Pain A."/>
        </authorList>
    </citation>
    <scope>NUCLEOTIDE SEQUENCE [LARGE SCALE GENOMIC DNA]</scope>
    <source>
        <strain evidence="2">Houghton</strain>
    </source>
</reference>
<name>U6GXL0_EIMAC</name>
<dbReference type="VEuPathDB" id="ToxoDB:EAH_00051870"/>
<dbReference type="RefSeq" id="XP_013246660.1">
    <property type="nucleotide sequence ID" value="XM_013391206.1"/>
</dbReference>
<feature type="compositionally biased region" description="Basic and acidic residues" evidence="1">
    <location>
        <begin position="1"/>
        <end position="14"/>
    </location>
</feature>
<dbReference type="GeneID" id="25273257"/>
<evidence type="ECO:0000313" key="3">
    <source>
        <dbReference type="Proteomes" id="UP000018050"/>
    </source>
</evidence>
<organism evidence="2 3">
    <name type="scientific">Eimeria acervulina</name>
    <name type="common">Coccidian parasite</name>
    <dbReference type="NCBI Taxonomy" id="5801"/>
    <lineage>
        <taxon>Eukaryota</taxon>
        <taxon>Sar</taxon>
        <taxon>Alveolata</taxon>
        <taxon>Apicomplexa</taxon>
        <taxon>Conoidasida</taxon>
        <taxon>Coccidia</taxon>
        <taxon>Eucoccidiorida</taxon>
        <taxon>Eimeriorina</taxon>
        <taxon>Eimeriidae</taxon>
        <taxon>Eimeria</taxon>
    </lineage>
</organism>
<evidence type="ECO:0000313" key="2">
    <source>
        <dbReference type="EMBL" id="CDI84342.1"/>
    </source>
</evidence>
<evidence type="ECO:0000256" key="1">
    <source>
        <dbReference type="SAM" id="MobiDB-lite"/>
    </source>
</evidence>
<dbReference type="Proteomes" id="UP000018050">
    <property type="component" value="Unassembled WGS sequence"/>
</dbReference>
<keyword evidence="3" id="KW-1185">Reference proteome</keyword>
<gene>
    <name evidence="2" type="ORF">EAH_00051870</name>
</gene>
<proteinExistence type="predicted"/>
<dbReference type="AlphaFoldDB" id="U6GXL0"/>
<sequence length="122" mass="12784">MNKERHKVCIDGDKASSNTASLKGKEKAGTDTKEALPIALKQANGAGLSGRPPACDMRREGTTLTVVKMHLFPLNCLNIGRILAIEVAEEIRKSVVSVSAAVLMHHTTGPSPGTQVLGGSVP</sequence>
<feature type="compositionally biased region" description="Basic and acidic residues" evidence="1">
    <location>
        <begin position="23"/>
        <end position="33"/>
    </location>
</feature>
<reference evidence="2" key="2">
    <citation type="submission" date="2013-10" db="EMBL/GenBank/DDBJ databases">
        <authorList>
            <person name="Aslett M."/>
        </authorList>
    </citation>
    <scope>NUCLEOTIDE SEQUENCE [LARGE SCALE GENOMIC DNA]</scope>
    <source>
        <strain evidence="2">Houghton</strain>
    </source>
</reference>
<dbReference type="EMBL" id="HG673659">
    <property type="protein sequence ID" value="CDI84342.1"/>
    <property type="molecule type" value="Genomic_DNA"/>
</dbReference>